<evidence type="ECO:0000313" key="3">
    <source>
        <dbReference type="Proteomes" id="UP000198908"/>
    </source>
</evidence>
<dbReference type="InterPro" id="IPR007029">
    <property type="entry name" value="YHS_dom"/>
</dbReference>
<dbReference type="Pfam" id="PF04945">
    <property type="entry name" value="YHS"/>
    <property type="match status" value="1"/>
</dbReference>
<evidence type="ECO:0000313" key="2">
    <source>
        <dbReference type="EMBL" id="SDD16654.1"/>
    </source>
</evidence>
<dbReference type="GO" id="GO:0016491">
    <property type="term" value="F:oxidoreductase activity"/>
    <property type="evidence" value="ECO:0007669"/>
    <property type="project" value="InterPro"/>
</dbReference>
<dbReference type="Proteomes" id="UP000198908">
    <property type="component" value="Unassembled WGS sequence"/>
</dbReference>
<dbReference type="InterPro" id="IPR052698">
    <property type="entry name" value="MoCofactor_Util/Proc"/>
</dbReference>
<dbReference type="Pfam" id="PF02625">
    <property type="entry name" value="XdhC_CoxI"/>
    <property type="match status" value="1"/>
</dbReference>
<dbReference type="Gene3D" id="3.40.50.720">
    <property type="entry name" value="NAD(P)-binding Rossmann-like Domain"/>
    <property type="match status" value="1"/>
</dbReference>
<evidence type="ECO:0000259" key="1">
    <source>
        <dbReference type="SMART" id="SM00746"/>
    </source>
</evidence>
<dbReference type="SMART" id="SM00746">
    <property type="entry name" value="TRASH"/>
    <property type="match status" value="1"/>
</dbReference>
<name>A0A1G6SIZ4_9BURK</name>
<keyword evidence="3" id="KW-1185">Reference proteome</keyword>
<dbReference type="InterPro" id="IPR009078">
    <property type="entry name" value="Ferritin-like_SF"/>
</dbReference>
<dbReference type="RefSeq" id="WP_091998770.1">
    <property type="nucleotide sequence ID" value="NZ_FMYQ01000015.1"/>
</dbReference>
<dbReference type="InterPro" id="IPR027051">
    <property type="entry name" value="XdhC_Rossmann_dom"/>
</dbReference>
<feature type="domain" description="TRASH" evidence="1">
    <location>
        <begin position="303"/>
        <end position="341"/>
    </location>
</feature>
<dbReference type="Pfam" id="PF13478">
    <property type="entry name" value="XdhC_C"/>
    <property type="match status" value="1"/>
</dbReference>
<dbReference type="OrthoDB" id="9815497at2"/>
<dbReference type="InterPro" id="IPR011017">
    <property type="entry name" value="TRASH_dom"/>
</dbReference>
<dbReference type="STRING" id="416944.SAMN05421548_11588"/>
<gene>
    <name evidence="2" type="ORF">SAMN05421548_11588</name>
</gene>
<dbReference type="InterPro" id="IPR012348">
    <property type="entry name" value="RNR-like"/>
</dbReference>
<dbReference type="InterPro" id="IPR003777">
    <property type="entry name" value="XdhC_CoxI"/>
</dbReference>
<sequence>MNAYADSIETLSDAADLLQLEQRLIDAGAPFAVVTVIRAAPPTSTHVGAQALVEANGALHGWVGGGCSQTIVVEAARQSIRTGQPRRVRISNEPTPAEAEVEAHAMPCASNGALELFIQPTVPAPLVAVLGATPAAHEACAFARRVGFRASIAADLARAGQPGFDAAALDRAGTAFVLVATQGDGDEVALEAALRSGARAVLLIASYRKAERLRAAMRLRGIDEARLAALHAPAGPAIHAHTPQEIALGAVAGLVALRHEMAEAAGRAQAAAPHGAIATETVPPLPPCEALGAPVAEAGHYVNPVCGMSVEIAKAKHVVDYGGRKVYFCCDGCKIEFERAPEHYLAAAPGGTDRPDGLPAEAR</sequence>
<dbReference type="SUPFAM" id="SSF47240">
    <property type="entry name" value="Ferritin-like"/>
    <property type="match status" value="1"/>
</dbReference>
<protein>
    <submittedName>
        <fullName evidence="2">Xanthine dehydrogenase accessory factor</fullName>
    </submittedName>
</protein>
<proteinExistence type="predicted"/>
<organism evidence="2 3">
    <name type="scientific">Paraburkholderia lycopersici</name>
    <dbReference type="NCBI Taxonomy" id="416944"/>
    <lineage>
        <taxon>Bacteria</taxon>
        <taxon>Pseudomonadati</taxon>
        <taxon>Pseudomonadota</taxon>
        <taxon>Betaproteobacteria</taxon>
        <taxon>Burkholderiales</taxon>
        <taxon>Burkholderiaceae</taxon>
        <taxon>Paraburkholderia</taxon>
    </lineage>
</organism>
<dbReference type="AlphaFoldDB" id="A0A1G6SIZ4"/>
<dbReference type="PANTHER" id="PTHR30388">
    <property type="entry name" value="ALDEHYDE OXIDOREDUCTASE MOLYBDENUM COFACTOR ASSEMBLY PROTEIN"/>
    <property type="match status" value="1"/>
</dbReference>
<reference evidence="3" key="1">
    <citation type="submission" date="2016-09" db="EMBL/GenBank/DDBJ databases">
        <authorList>
            <person name="Varghese N."/>
            <person name="Submissions S."/>
        </authorList>
    </citation>
    <scope>NUCLEOTIDE SEQUENCE [LARGE SCALE GENOMIC DNA]</scope>
    <source>
        <strain evidence="3">TNe-862</strain>
    </source>
</reference>
<dbReference type="PANTHER" id="PTHR30388:SF6">
    <property type="entry name" value="XANTHINE DEHYDROGENASE SUBUNIT A-RELATED"/>
    <property type="match status" value="1"/>
</dbReference>
<dbReference type="EMBL" id="FMYQ01000015">
    <property type="protein sequence ID" value="SDD16654.1"/>
    <property type="molecule type" value="Genomic_DNA"/>
</dbReference>
<dbReference type="Gene3D" id="1.10.620.20">
    <property type="entry name" value="Ribonucleotide Reductase, subunit A"/>
    <property type="match status" value="1"/>
</dbReference>
<accession>A0A1G6SIZ4</accession>